<dbReference type="SUPFAM" id="SSF51735">
    <property type="entry name" value="NAD(P)-binding Rossmann-fold domains"/>
    <property type="match status" value="1"/>
</dbReference>
<evidence type="ECO:0000313" key="3">
    <source>
        <dbReference type="EMBL" id="GAA0356771.1"/>
    </source>
</evidence>
<dbReference type="PANTHER" id="PTHR43708">
    <property type="entry name" value="CONSERVED EXPRESSED OXIDOREDUCTASE (EUROFUNG)"/>
    <property type="match status" value="1"/>
</dbReference>
<gene>
    <name evidence="3" type="ORF">GCM10009092_21260</name>
</gene>
<dbReference type="Gene3D" id="3.30.360.10">
    <property type="entry name" value="Dihydrodipicolinate Reductase, domain 2"/>
    <property type="match status" value="1"/>
</dbReference>
<reference evidence="3 4" key="1">
    <citation type="journal article" date="2019" name="Int. J. Syst. Evol. Microbiol.">
        <title>The Global Catalogue of Microorganisms (GCM) 10K type strain sequencing project: providing services to taxonomists for standard genome sequencing and annotation.</title>
        <authorList>
            <consortium name="The Broad Institute Genomics Platform"/>
            <consortium name="The Broad Institute Genome Sequencing Center for Infectious Disease"/>
            <person name="Wu L."/>
            <person name="Ma J."/>
        </authorList>
    </citation>
    <scope>NUCLEOTIDE SEQUENCE [LARGE SCALE GENOMIC DNA]</scope>
    <source>
        <strain evidence="3 4">JCM 13378</strain>
    </source>
</reference>
<accession>A0ABN0X701</accession>
<dbReference type="InterPro" id="IPR036291">
    <property type="entry name" value="NAD(P)-bd_dom_sf"/>
</dbReference>
<dbReference type="Pfam" id="PF01408">
    <property type="entry name" value="GFO_IDH_MocA"/>
    <property type="match status" value="1"/>
</dbReference>
<evidence type="ECO:0000313" key="4">
    <source>
        <dbReference type="Proteomes" id="UP001501757"/>
    </source>
</evidence>
<feature type="domain" description="Gfo/Idh/MocA-like oxidoreductase N-terminal" evidence="2">
    <location>
        <begin position="1"/>
        <end position="117"/>
    </location>
</feature>
<dbReference type="SUPFAM" id="SSF55347">
    <property type="entry name" value="Glyceraldehyde-3-phosphate dehydrogenase-like, C-terminal domain"/>
    <property type="match status" value="1"/>
</dbReference>
<name>A0ABN0X701_9ALTE</name>
<evidence type="ECO:0000259" key="2">
    <source>
        <dbReference type="Pfam" id="PF01408"/>
    </source>
</evidence>
<dbReference type="Proteomes" id="UP001501757">
    <property type="component" value="Unassembled WGS sequence"/>
</dbReference>
<dbReference type="InterPro" id="IPR000683">
    <property type="entry name" value="Gfo/Idh/MocA-like_OxRdtase_N"/>
</dbReference>
<proteinExistence type="predicted"/>
<dbReference type="InterPro" id="IPR051317">
    <property type="entry name" value="Gfo/Idh/MocA_oxidoreduct"/>
</dbReference>
<dbReference type="RefSeq" id="WP_343844785.1">
    <property type="nucleotide sequence ID" value="NZ_BAAAEI010000010.1"/>
</dbReference>
<protein>
    <submittedName>
        <fullName evidence="3">Gfo/Idh/MocA family oxidoreductase</fullName>
    </submittedName>
</protein>
<dbReference type="EMBL" id="BAAAEI010000010">
    <property type="protein sequence ID" value="GAA0356771.1"/>
    <property type="molecule type" value="Genomic_DNA"/>
</dbReference>
<organism evidence="3 4">
    <name type="scientific">Bowmanella denitrificans</name>
    <dbReference type="NCBI Taxonomy" id="366582"/>
    <lineage>
        <taxon>Bacteria</taxon>
        <taxon>Pseudomonadati</taxon>
        <taxon>Pseudomonadota</taxon>
        <taxon>Gammaproteobacteria</taxon>
        <taxon>Alteromonadales</taxon>
        <taxon>Alteromonadaceae</taxon>
        <taxon>Bowmanella</taxon>
    </lineage>
</organism>
<comment type="caution">
    <text evidence="3">The sequence shown here is derived from an EMBL/GenBank/DDBJ whole genome shotgun (WGS) entry which is preliminary data.</text>
</comment>
<dbReference type="PANTHER" id="PTHR43708:SF4">
    <property type="entry name" value="OXIDOREDUCTASE YCEM-RELATED"/>
    <property type="match status" value="1"/>
</dbReference>
<dbReference type="Gene3D" id="3.40.50.720">
    <property type="entry name" value="NAD(P)-binding Rossmann-like Domain"/>
    <property type="match status" value="1"/>
</dbReference>
<keyword evidence="4" id="KW-1185">Reference proteome</keyword>
<evidence type="ECO:0000256" key="1">
    <source>
        <dbReference type="ARBA" id="ARBA00022729"/>
    </source>
</evidence>
<sequence length="305" mass="35017">MKIALIGLGDIAQKAYLPLLHHWPQVEWLFCSRNPQVLASLAAQYRIVDSYTDYQQLPELDAVMIHSATASHLELAAYFLARRVAVFVDKPLCDNYADCERLYALAARFNVPLFVGFNRRYLPLLHQQAGAALANSKDIRSMRWEKHRHNQPGDIRTFVFDDFIHALDGVNLSGRVNPADMQIYSQMDGQQLARLDCHWYADGGMYHASMDRCYGMTCERIQLSQLNQTLELDGFLRGTRWSENRAEQLALADWTPMLHSKGFYAMLVHWLEVVKSGRLADEVIGRNLNSHRLCEEICQRLTRAC</sequence>
<keyword evidence="1" id="KW-0732">Signal</keyword>